<proteinExistence type="predicted"/>
<evidence type="ECO:0000313" key="2">
    <source>
        <dbReference type="Proteomes" id="UP000059574"/>
    </source>
</evidence>
<organism evidence="1 2">
    <name type="scientific">Arthrobacter alpinus</name>
    <dbReference type="NCBI Taxonomy" id="656366"/>
    <lineage>
        <taxon>Bacteria</taxon>
        <taxon>Bacillati</taxon>
        <taxon>Actinomycetota</taxon>
        <taxon>Actinomycetes</taxon>
        <taxon>Micrococcales</taxon>
        <taxon>Micrococcaceae</taxon>
        <taxon>Arthrobacter</taxon>
    </lineage>
</organism>
<protein>
    <submittedName>
        <fullName evidence="1">Uncharacterized protein</fullName>
    </submittedName>
</protein>
<dbReference type="RefSeq" id="WP_062285827.1">
    <property type="nucleotide sequence ID" value="NZ_CP013200.1"/>
</dbReference>
<sequence>MTTTGAVRIWHDEEGWGVLDSESTPGGWEAAAQDGYSFRAIRAWPAGDDYQNSAPAAGG</sequence>
<dbReference type="AlphaFoldDB" id="A0A0S2LVC2"/>
<dbReference type="EMBL" id="CP013200">
    <property type="protein sequence ID" value="ALO65413.1"/>
    <property type="molecule type" value="Genomic_DNA"/>
</dbReference>
<reference evidence="1 2" key="2">
    <citation type="journal article" date="2016" name="J. Biotechnol.">
        <title>Complete genome sequence of Arthrobacter alpinus ERGS4:06, a yellow pigmented bacterium tolerant to cold and radiations isolated from Sikkim Himalaya.</title>
        <authorList>
            <person name="Kumar R."/>
            <person name="Singh D."/>
            <person name="Swarnkar M.K."/>
            <person name="Singh A.K."/>
            <person name="Kumar S."/>
        </authorList>
    </citation>
    <scope>NUCLEOTIDE SEQUENCE [LARGE SCALE GENOMIC DNA]</scope>
    <source>
        <strain evidence="1 2">ERGS4:06</strain>
    </source>
</reference>
<dbReference type="OrthoDB" id="5195005at2"/>
<reference evidence="2" key="1">
    <citation type="submission" date="2015-11" db="EMBL/GenBank/DDBJ databases">
        <authorList>
            <person name="Kumar R."/>
            <person name="Singh D."/>
            <person name="Swarnkar M.K."/>
            <person name="Singh A.K."/>
            <person name="Kumar S."/>
        </authorList>
    </citation>
    <scope>NUCLEOTIDE SEQUENCE [LARGE SCALE GENOMIC DNA]</scope>
    <source>
        <strain evidence="2">ERGS4:06</strain>
    </source>
</reference>
<accession>A0A0S2LVC2</accession>
<evidence type="ECO:0000313" key="1">
    <source>
        <dbReference type="EMBL" id="ALO65413.1"/>
    </source>
</evidence>
<gene>
    <name evidence="1" type="ORF">AS189_01505</name>
</gene>
<dbReference type="Proteomes" id="UP000059574">
    <property type="component" value="Chromosome"/>
</dbReference>
<name>A0A0S2LVC2_9MICC</name>